<keyword evidence="6" id="KW-1185">Reference proteome</keyword>
<proteinExistence type="predicted"/>
<evidence type="ECO:0000259" key="4">
    <source>
        <dbReference type="PROSITE" id="PS51670"/>
    </source>
</evidence>
<evidence type="ECO:0000313" key="5">
    <source>
        <dbReference type="EMBL" id="CAH3042146.1"/>
    </source>
</evidence>
<evidence type="ECO:0000256" key="3">
    <source>
        <dbReference type="SAM" id="SignalP"/>
    </source>
</evidence>
<reference evidence="5 6" key="1">
    <citation type="submission" date="2022-05" db="EMBL/GenBank/DDBJ databases">
        <authorList>
            <consortium name="Genoscope - CEA"/>
            <person name="William W."/>
        </authorList>
    </citation>
    <scope>NUCLEOTIDE SEQUENCE [LARGE SCALE GENOMIC DNA]</scope>
</reference>
<sequence>MKASYGFVLLSLLFAFSWGKHIQRTRLGIPKQAVREESTDVQPAEQTVFQVDSERNISSQEVISKSASCVDKSPSCGYWALVGEYTKNPGYMLTSCCVWCNHMKTLKNIASTSCTDEDANCGVWANKGECCKNPAYMLEHCCAVCKDKGYTVLP</sequence>
<dbReference type="SMART" id="SM00254">
    <property type="entry name" value="ShKT"/>
    <property type="match status" value="2"/>
</dbReference>
<feature type="signal peptide" evidence="3">
    <location>
        <begin position="1"/>
        <end position="19"/>
    </location>
</feature>
<dbReference type="PROSITE" id="PS51670">
    <property type="entry name" value="SHKT"/>
    <property type="match status" value="1"/>
</dbReference>
<dbReference type="EMBL" id="CALNXI010000736">
    <property type="protein sequence ID" value="CAH3042146.1"/>
    <property type="molecule type" value="Genomic_DNA"/>
</dbReference>
<comment type="caution">
    <text evidence="5">The sequence shown here is derived from an EMBL/GenBank/DDBJ whole genome shotgun (WGS) entry which is preliminary data.</text>
</comment>
<dbReference type="InterPro" id="IPR003582">
    <property type="entry name" value="ShKT_dom"/>
</dbReference>
<evidence type="ECO:0000256" key="1">
    <source>
        <dbReference type="ARBA" id="ARBA00022656"/>
    </source>
</evidence>
<protein>
    <recommendedName>
        <fullName evidence="4">ShKT domain-containing protein</fullName>
    </recommendedName>
</protein>
<evidence type="ECO:0000256" key="2">
    <source>
        <dbReference type="PROSITE-ProRule" id="PRU01005"/>
    </source>
</evidence>
<gene>
    <name evidence="5" type="ORF">PEVE_00040418</name>
</gene>
<accession>A0ABN8N958</accession>
<feature type="domain" description="ShKT" evidence="4">
    <location>
        <begin position="114"/>
        <end position="149"/>
    </location>
</feature>
<dbReference type="Pfam" id="PF01549">
    <property type="entry name" value="ShK"/>
    <property type="match status" value="2"/>
</dbReference>
<comment type="caution">
    <text evidence="2">Lacks conserved residue(s) required for the propagation of feature annotation.</text>
</comment>
<dbReference type="Proteomes" id="UP001159427">
    <property type="component" value="Unassembled WGS sequence"/>
</dbReference>
<name>A0ABN8N958_9CNID</name>
<organism evidence="5 6">
    <name type="scientific">Porites evermanni</name>
    <dbReference type="NCBI Taxonomy" id="104178"/>
    <lineage>
        <taxon>Eukaryota</taxon>
        <taxon>Metazoa</taxon>
        <taxon>Cnidaria</taxon>
        <taxon>Anthozoa</taxon>
        <taxon>Hexacorallia</taxon>
        <taxon>Scleractinia</taxon>
        <taxon>Fungiina</taxon>
        <taxon>Poritidae</taxon>
        <taxon>Porites</taxon>
    </lineage>
</organism>
<feature type="chain" id="PRO_5047320049" description="ShKT domain-containing protein" evidence="3">
    <location>
        <begin position="20"/>
        <end position="154"/>
    </location>
</feature>
<evidence type="ECO:0000313" key="6">
    <source>
        <dbReference type="Proteomes" id="UP001159427"/>
    </source>
</evidence>
<keyword evidence="1" id="KW-0800">Toxin</keyword>
<keyword evidence="3" id="KW-0732">Signal</keyword>